<dbReference type="SUPFAM" id="SSF54427">
    <property type="entry name" value="NTF2-like"/>
    <property type="match status" value="1"/>
</dbReference>
<dbReference type="InterPro" id="IPR037401">
    <property type="entry name" value="SnoaL-like"/>
</dbReference>
<keyword evidence="3" id="KW-1185">Reference proteome</keyword>
<gene>
    <name evidence="2" type="ORF">LK12_05590</name>
</gene>
<proteinExistence type="predicted"/>
<feature type="domain" description="SnoaL-like" evidence="1">
    <location>
        <begin position="5"/>
        <end position="133"/>
    </location>
</feature>
<dbReference type="RefSeq" id="WP_039280606.1">
    <property type="nucleotide sequence ID" value="NZ_JTDI01000002.1"/>
</dbReference>
<dbReference type="STRING" id="1348853.LK12_05590"/>
<accession>A0A0B1ZMF3</accession>
<sequence length="151" mass="17435">MDRLERLEAIEEIRNLKARYFRLMDTKRWAELEGVFTTDMKVVTPDGRVWLEGGAAYAQSLRSSLEKAVSCHQGLTGEIEVHDEHNASAIWAMQDVIVWDTAHPREGWKSILGRGHYHETYRLEDGAWRIATLTLTRLSLDIEWPEGKTLQ</sequence>
<name>A0A0B1ZMF3_9SPHN</name>
<reference evidence="2 3" key="1">
    <citation type="submission" date="2014-10" db="EMBL/GenBank/DDBJ databases">
        <title>Genome sequence of Novosphingobium malaysiense MUSC 273(T).</title>
        <authorList>
            <person name="Lee L.-H."/>
        </authorList>
    </citation>
    <scope>NUCLEOTIDE SEQUENCE [LARGE SCALE GENOMIC DNA]</scope>
    <source>
        <strain evidence="2 3">MUSC 273</strain>
    </source>
</reference>
<dbReference type="EMBL" id="JTDI01000002">
    <property type="protein sequence ID" value="KHK92305.1"/>
    <property type="molecule type" value="Genomic_DNA"/>
</dbReference>
<organism evidence="2 3">
    <name type="scientific">Novosphingobium malaysiense</name>
    <dbReference type="NCBI Taxonomy" id="1348853"/>
    <lineage>
        <taxon>Bacteria</taxon>
        <taxon>Pseudomonadati</taxon>
        <taxon>Pseudomonadota</taxon>
        <taxon>Alphaproteobacteria</taxon>
        <taxon>Sphingomonadales</taxon>
        <taxon>Sphingomonadaceae</taxon>
        <taxon>Novosphingobium</taxon>
    </lineage>
</organism>
<dbReference type="Gene3D" id="3.10.450.50">
    <property type="match status" value="1"/>
</dbReference>
<dbReference type="OrthoDB" id="7851780at2"/>
<comment type="caution">
    <text evidence="2">The sequence shown here is derived from an EMBL/GenBank/DDBJ whole genome shotgun (WGS) entry which is preliminary data.</text>
</comment>
<protein>
    <recommendedName>
        <fullName evidence="1">SnoaL-like domain-containing protein</fullName>
    </recommendedName>
</protein>
<evidence type="ECO:0000313" key="2">
    <source>
        <dbReference type="EMBL" id="KHK92305.1"/>
    </source>
</evidence>
<dbReference type="InterPro" id="IPR032710">
    <property type="entry name" value="NTF2-like_dom_sf"/>
</dbReference>
<dbReference type="Pfam" id="PF13577">
    <property type="entry name" value="SnoaL_4"/>
    <property type="match status" value="1"/>
</dbReference>
<dbReference type="AlphaFoldDB" id="A0A0B1ZMF3"/>
<evidence type="ECO:0000313" key="3">
    <source>
        <dbReference type="Proteomes" id="UP000031057"/>
    </source>
</evidence>
<dbReference type="Proteomes" id="UP000031057">
    <property type="component" value="Unassembled WGS sequence"/>
</dbReference>
<evidence type="ECO:0000259" key="1">
    <source>
        <dbReference type="Pfam" id="PF13577"/>
    </source>
</evidence>